<reference evidence="4" key="1">
    <citation type="submission" date="2019-05" db="EMBL/GenBank/DDBJ databases">
        <title>Flavobacterium profundi sp. nov., isolated from a deep-sea seamount.</title>
        <authorList>
            <person name="Zhang D.-C."/>
        </authorList>
    </citation>
    <scope>NUCLEOTIDE SEQUENCE [LARGE SCALE GENOMIC DNA]</scope>
    <source>
        <strain evidence="4">EC11</strain>
    </source>
</reference>
<dbReference type="Pfam" id="PF01546">
    <property type="entry name" value="Peptidase_M20"/>
    <property type="match status" value="1"/>
</dbReference>
<protein>
    <submittedName>
        <fullName evidence="3">Amidohydrolase</fullName>
    </submittedName>
</protein>
<dbReference type="Gene3D" id="3.30.70.360">
    <property type="match status" value="1"/>
</dbReference>
<feature type="domain" description="Peptidase M20 dimerisation" evidence="2">
    <location>
        <begin position="177"/>
        <end position="274"/>
    </location>
</feature>
<evidence type="ECO:0000259" key="2">
    <source>
        <dbReference type="Pfam" id="PF07687"/>
    </source>
</evidence>
<dbReference type="InterPro" id="IPR017439">
    <property type="entry name" value="Amidohydrolase"/>
</dbReference>
<dbReference type="EMBL" id="VEVQ02000002">
    <property type="protein sequence ID" value="NHN24752.1"/>
    <property type="molecule type" value="Genomic_DNA"/>
</dbReference>
<accession>A0ABX0ILR7</accession>
<dbReference type="SUPFAM" id="SSF53187">
    <property type="entry name" value="Zn-dependent exopeptidases"/>
    <property type="match status" value="1"/>
</dbReference>
<dbReference type="PANTHER" id="PTHR11014:SF169">
    <property type="entry name" value="CLAN MH, FAMILY M20, PEPTIDASE T-LIKE METALLOPEPTIDASE"/>
    <property type="match status" value="1"/>
</dbReference>
<keyword evidence="1" id="KW-0378">Hydrolase</keyword>
<reference evidence="3 4" key="3">
    <citation type="submission" date="2020-02" db="EMBL/GenBank/DDBJ databases">
        <title>Flavobacterium profundi sp. nov., isolated from a deep-sea seamount.</title>
        <authorList>
            <person name="Zhang D.-C."/>
        </authorList>
    </citation>
    <scope>NUCLEOTIDE SEQUENCE [LARGE SCALE GENOMIC DNA]</scope>
    <source>
        <strain evidence="3 4">EC11</strain>
    </source>
</reference>
<sequence length="377" mass="41906">MLEELIQLRQELHQYPEISGNESKTAQRILDFLSKYKPDQMITNLGGEGILAIYKGKETGKSVLFRCELDALPISEINSFDYKSVYEGVSHKCGHDGHMAILCGLAKKLHEKPIEKGTVLLLFQPSEEDGNGAKRVLKDSKFEGIQPDFAFALHNLPGYKKHQIVIKEATFTCAVNSMVIQLEGKTSHAGEPENGINPALAIAEMLTLFNSKICTDVASKAYCLITPIHINMGEKAYGVSAGYGEVHFTIRSNSNAHMRIIESNLEENVRKIASKFNLKTNIHWTQSFQANENNLEAVNYIRKAASNLDLNVLEKELPFTFGEDFGLFTQKFKGAMLGLGSGENTPALHNPDYDFPDEIITTGISLFYQIAKKTLDA</sequence>
<dbReference type="PANTHER" id="PTHR11014">
    <property type="entry name" value="PEPTIDASE M20 FAMILY MEMBER"/>
    <property type="match status" value="1"/>
</dbReference>
<evidence type="ECO:0000313" key="4">
    <source>
        <dbReference type="Proteomes" id="UP000817854"/>
    </source>
</evidence>
<comment type="caution">
    <text evidence="3">The sequence shown here is derived from an EMBL/GenBank/DDBJ whole genome shotgun (WGS) entry which is preliminary data.</text>
</comment>
<evidence type="ECO:0000256" key="1">
    <source>
        <dbReference type="ARBA" id="ARBA00022801"/>
    </source>
</evidence>
<dbReference type="InterPro" id="IPR002933">
    <property type="entry name" value="Peptidase_M20"/>
</dbReference>
<dbReference type="InterPro" id="IPR011650">
    <property type="entry name" value="Peptidase_M20_dimer"/>
</dbReference>
<dbReference type="Proteomes" id="UP000817854">
    <property type="component" value="Unassembled WGS sequence"/>
</dbReference>
<evidence type="ECO:0000313" key="3">
    <source>
        <dbReference type="EMBL" id="NHN24752.1"/>
    </source>
</evidence>
<dbReference type="InterPro" id="IPR036264">
    <property type="entry name" value="Bact_exopeptidase_dim_dom"/>
</dbReference>
<dbReference type="SUPFAM" id="SSF55031">
    <property type="entry name" value="Bacterial exopeptidase dimerisation domain"/>
    <property type="match status" value="1"/>
</dbReference>
<reference evidence="3 4" key="2">
    <citation type="submission" date="2019-05" db="EMBL/GenBank/DDBJ databases">
        <authorList>
            <person name="Lianzixin W."/>
        </authorList>
    </citation>
    <scope>NUCLEOTIDE SEQUENCE [LARGE SCALE GENOMIC DNA]</scope>
    <source>
        <strain evidence="3 4">EC11</strain>
    </source>
</reference>
<dbReference type="NCBIfam" id="TIGR01891">
    <property type="entry name" value="amidohydrolases"/>
    <property type="match status" value="1"/>
</dbReference>
<dbReference type="PIRSF" id="PIRSF005962">
    <property type="entry name" value="Pept_M20D_amidohydro"/>
    <property type="match status" value="1"/>
</dbReference>
<gene>
    <name evidence="3" type="ORF">FIA58_003600</name>
</gene>
<dbReference type="Pfam" id="PF07687">
    <property type="entry name" value="M20_dimer"/>
    <property type="match status" value="1"/>
</dbReference>
<dbReference type="Gene3D" id="3.40.630.10">
    <property type="entry name" value="Zn peptidases"/>
    <property type="match status" value="1"/>
</dbReference>
<name>A0ABX0ILR7_9FLAO</name>
<proteinExistence type="predicted"/>
<keyword evidence="4" id="KW-1185">Reference proteome</keyword>
<organism evidence="3 4">
    <name type="scientific">Flavobacterium jejuense</name>
    <dbReference type="NCBI Taxonomy" id="1544455"/>
    <lineage>
        <taxon>Bacteria</taxon>
        <taxon>Pseudomonadati</taxon>
        <taxon>Bacteroidota</taxon>
        <taxon>Flavobacteriia</taxon>
        <taxon>Flavobacteriales</taxon>
        <taxon>Flavobacteriaceae</taxon>
        <taxon>Flavobacterium</taxon>
    </lineage>
</organism>